<dbReference type="InterPro" id="IPR016136">
    <property type="entry name" value="DNA_helicase_N/primase_C"/>
</dbReference>
<reference evidence="1 2" key="1">
    <citation type="submission" date="2018-12" db="EMBL/GenBank/DDBJ databases">
        <title>Corynebacterium sanguinis sp. nov., a clinically-associated and environmental corynebacterium.</title>
        <authorList>
            <person name="Gonzales-Siles L."/>
            <person name="Jaen-Luchoro D."/>
            <person name="Cardew S."/>
            <person name="Inganas E."/>
            <person name="Ohlen M."/>
            <person name="Jensie-Markopolous S."/>
            <person name="Pinyeiro-Iglesias B."/>
            <person name="Molin K."/>
            <person name="Skovbjerg S."/>
            <person name="Svensson-Stadler L."/>
            <person name="Funke G."/>
            <person name="Moore E.R.B."/>
        </authorList>
    </citation>
    <scope>NUCLEOTIDE SEQUENCE [LARGE SCALE GENOMIC DNA]</scope>
    <source>
        <strain evidence="1 2">58734</strain>
    </source>
</reference>
<evidence type="ECO:0000313" key="2">
    <source>
        <dbReference type="Proteomes" id="UP000336646"/>
    </source>
</evidence>
<organism evidence="1 2">
    <name type="scientific">Corynebacterium sanguinis</name>
    <dbReference type="NCBI Taxonomy" id="2594913"/>
    <lineage>
        <taxon>Bacteria</taxon>
        <taxon>Bacillati</taxon>
        <taxon>Actinomycetota</taxon>
        <taxon>Actinomycetes</taxon>
        <taxon>Mycobacteriales</taxon>
        <taxon>Corynebacteriaceae</taxon>
        <taxon>Corynebacterium</taxon>
    </lineage>
</organism>
<sequence length="162" mass="17494">MYEQTATALLMAALTATPAQVIVEVAATLQPRDWPTQQHLTVWQAIAAHADNLTRAGQGGTLPVIEDVAGALTQAGDMNNEYVRTLLLDAVGTIRGGRSTPPQATERLANLLRRYRLLNVLKATAEALQQAADGGDDAIRRAVRYTRYLPTYAARAGVRVDD</sequence>
<dbReference type="RefSeq" id="WP_144773735.1">
    <property type="nucleotide sequence ID" value="NZ_RXIR01000030.1"/>
</dbReference>
<dbReference type="Proteomes" id="UP000336646">
    <property type="component" value="Unassembled WGS sequence"/>
</dbReference>
<gene>
    <name evidence="1" type="ORF">EKI59_10550</name>
</gene>
<proteinExistence type="predicted"/>
<evidence type="ECO:0008006" key="3">
    <source>
        <dbReference type="Google" id="ProtNLM"/>
    </source>
</evidence>
<dbReference type="EMBL" id="RXIR01000030">
    <property type="protein sequence ID" value="TVS26410.1"/>
    <property type="molecule type" value="Genomic_DNA"/>
</dbReference>
<protein>
    <recommendedName>
        <fullName evidence="3">DNA helicase DnaB-like N-terminal domain-containing protein</fullName>
    </recommendedName>
</protein>
<accession>A0A6C1TUM5</accession>
<dbReference type="Gene3D" id="1.10.860.10">
    <property type="entry name" value="DNAb Helicase, Chain A"/>
    <property type="match status" value="1"/>
</dbReference>
<dbReference type="AlphaFoldDB" id="A0A6C1TUM5"/>
<name>A0A6C1TUM5_9CORY</name>
<evidence type="ECO:0000313" key="1">
    <source>
        <dbReference type="EMBL" id="TVS26410.1"/>
    </source>
</evidence>
<comment type="caution">
    <text evidence="1">The sequence shown here is derived from an EMBL/GenBank/DDBJ whole genome shotgun (WGS) entry which is preliminary data.</text>
</comment>